<dbReference type="KEGG" id="tsa:AciPR4_2933"/>
<gene>
    <name evidence="1" type="ordered locus">AciPR4_2933</name>
</gene>
<dbReference type="eggNOG" id="ENOG502Z9RP">
    <property type="taxonomic scope" value="Bacteria"/>
</dbReference>
<keyword evidence="2" id="KW-1185">Reference proteome</keyword>
<name>E8V4E4_TERSS</name>
<reference evidence="1 2" key="1">
    <citation type="journal article" date="2012" name="Stand. Genomic Sci.">
        <title>Complete genome sequence of Terriglobus saanensis type strain SP1PR4(T), an Acidobacteria from tundra soil.</title>
        <authorList>
            <person name="Rawat S.R."/>
            <person name="Mannisto M.K."/>
            <person name="Starovoytov V."/>
            <person name="Goodwin L."/>
            <person name="Nolan M."/>
            <person name="Hauser L."/>
            <person name="Land M."/>
            <person name="Davenport K.W."/>
            <person name="Woyke T."/>
            <person name="Haggblom M.M."/>
        </authorList>
    </citation>
    <scope>NUCLEOTIDE SEQUENCE</scope>
    <source>
        <strain evidence="2">ATCC BAA-1853 / DSM 23119 / SP1PR4</strain>
    </source>
</reference>
<dbReference type="AlphaFoldDB" id="E8V4E4"/>
<evidence type="ECO:0000313" key="1">
    <source>
        <dbReference type="EMBL" id="ADV83693.1"/>
    </source>
</evidence>
<dbReference type="Proteomes" id="UP000006844">
    <property type="component" value="Chromosome"/>
</dbReference>
<accession>E8V4E4</accession>
<proteinExistence type="predicted"/>
<dbReference type="RefSeq" id="WP_013569425.1">
    <property type="nucleotide sequence ID" value="NC_014963.1"/>
</dbReference>
<evidence type="ECO:0000313" key="2">
    <source>
        <dbReference type="Proteomes" id="UP000006844"/>
    </source>
</evidence>
<protein>
    <submittedName>
        <fullName evidence="1">Uncharacterized protein</fullName>
    </submittedName>
</protein>
<dbReference type="EMBL" id="CP002467">
    <property type="protein sequence ID" value="ADV83693.1"/>
    <property type="molecule type" value="Genomic_DNA"/>
</dbReference>
<dbReference type="STRING" id="401053.AciPR4_2933"/>
<dbReference type="OrthoDB" id="667485at2"/>
<dbReference type="HOGENOM" id="CLU_1685278_0_0_0"/>
<organism evidence="1 2">
    <name type="scientific">Terriglobus saanensis (strain ATCC BAA-1853 / DSM 23119 / SP1PR4)</name>
    <dbReference type="NCBI Taxonomy" id="401053"/>
    <lineage>
        <taxon>Bacteria</taxon>
        <taxon>Pseudomonadati</taxon>
        <taxon>Acidobacteriota</taxon>
        <taxon>Terriglobia</taxon>
        <taxon>Terriglobales</taxon>
        <taxon>Acidobacteriaceae</taxon>
        <taxon>Terriglobus</taxon>
    </lineage>
</organism>
<sequence length="157" mass="17298">MRIRRDISSIPFRSASETWQRIIDLVTGPDSKDALQLKNATGVMGSLITDESPSKRAIMLEGVGAQLRIYCRFGMKAVEEGAKVDALTWNPTAGDWTMHVPCDADNMKWVKESLAKTSPRIKVFDVDEADRAEEEDSVEVAKGSNALVIDWNIGGSL</sequence>